<dbReference type="Pfam" id="PF04050">
    <property type="entry name" value="Upf2"/>
    <property type="match status" value="1"/>
</dbReference>
<accession>A0A7J6SCU7</accession>
<sequence>MLLTEGEALRQGKQIDDQGNDDDDEYEEDEEDDDAYASSSQVDGMASDEFGDDDDEEDDEDELREKELMDEEFDRSFKEMLSESVAYGRSQRQQQAPLRSLQDDRLRQALSTVRVAELSNKTGSQSPPSEAPLKPGMMKFVMRTNKKGVSTAGSGVIGLAVPSTSKLLRGQAEYEEHRQKKEQERAAIKELTIKHIDVMEQSGSQEES</sequence>
<evidence type="ECO:0000259" key="2">
    <source>
        <dbReference type="Pfam" id="PF04050"/>
    </source>
</evidence>
<dbReference type="Proteomes" id="UP000574390">
    <property type="component" value="Unassembled WGS sequence"/>
</dbReference>
<comment type="caution">
    <text evidence="3">The sequence shown here is derived from an EMBL/GenBank/DDBJ whole genome shotgun (WGS) entry which is preliminary data.</text>
</comment>
<evidence type="ECO:0000313" key="4">
    <source>
        <dbReference type="Proteomes" id="UP000574390"/>
    </source>
</evidence>
<dbReference type="EMBL" id="JABANM010015846">
    <property type="protein sequence ID" value="KAF4730382.1"/>
    <property type="molecule type" value="Genomic_DNA"/>
</dbReference>
<organism evidence="3 4">
    <name type="scientific">Perkinsus olseni</name>
    <name type="common">Perkinsus atlanticus</name>
    <dbReference type="NCBI Taxonomy" id="32597"/>
    <lineage>
        <taxon>Eukaryota</taxon>
        <taxon>Sar</taxon>
        <taxon>Alveolata</taxon>
        <taxon>Perkinsozoa</taxon>
        <taxon>Perkinsea</taxon>
        <taxon>Perkinsida</taxon>
        <taxon>Perkinsidae</taxon>
        <taxon>Perkinsus</taxon>
    </lineage>
</organism>
<feature type="compositionally biased region" description="Polar residues" evidence="1">
    <location>
        <begin position="119"/>
        <end position="128"/>
    </location>
</feature>
<dbReference type="InterPro" id="IPR007193">
    <property type="entry name" value="Upf2/Nmd2_C"/>
</dbReference>
<feature type="non-terminal residue" evidence="3">
    <location>
        <position position="1"/>
    </location>
</feature>
<feature type="compositionally biased region" description="Basic and acidic residues" evidence="1">
    <location>
        <begin position="7"/>
        <end position="16"/>
    </location>
</feature>
<name>A0A7J6SCU7_PEROL</name>
<feature type="compositionally biased region" description="Acidic residues" evidence="1">
    <location>
        <begin position="49"/>
        <end position="73"/>
    </location>
</feature>
<evidence type="ECO:0000256" key="1">
    <source>
        <dbReference type="SAM" id="MobiDB-lite"/>
    </source>
</evidence>
<feature type="region of interest" description="Disordered" evidence="1">
    <location>
        <begin position="1"/>
        <end position="135"/>
    </location>
</feature>
<gene>
    <name evidence="3" type="primary">UPF2_2</name>
    <name evidence="3" type="ORF">FOZ62_011243</name>
</gene>
<feature type="compositionally biased region" description="Acidic residues" evidence="1">
    <location>
        <begin position="18"/>
        <end position="35"/>
    </location>
</feature>
<dbReference type="AlphaFoldDB" id="A0A7J6SCU7"/>
<feature type="domain" description="Up-frameshift suppressor 2 C-terminal" evidence="2">
    <location>
        <begin position="60"/>
        <end position="193"/>
    </location>
</feature>
<protein>
    <submittedName>
        <fullName evidence="3">Regulator of nonsense transcripts upf2</fullName>
    </submittedName>
</protein>
<reference evidence="3 4" key="1">
    <citation type="submission" date="2020-04" db="EMBL/GenBank/DDBJ databases">
        <title>Perkinsus olseni comparative genomics.</title>
        <authorList>
            <person name="Bogema D.R."/>
        </authorList>
    </citation>
    <scope>NUCLEOTIDE SEQUENCE [LARGE SCALE GENOMIC DNA]</scope>
    <source>
        <strain evidence="3">ATCC PRA-205</strain>
    </source>
</reference>
<proteinExistence type="predicted"/>
<evidence type="ECO:0000313" key="3">
    <source>
        <dbReference type="EMBL" id="KAF4730382.1"/>
    </source>
</evidence>